<dbReference type="OrthoDB" id="3514033at2759"/>
<protein>
    <submittedName>
        <fullName evidence="3">Stc1 domain-containing protein</fullName>
    </submittedName>
</protein>
<dbReference type="Pfam" id="PF12898">
    <property type="entry name" value="Stc1"/>
    <property type="match status" value="1"/>
</dbReference>
<feature type="compositionally biased region" description="Low complexity" evidence="1">
    <location>
        <begin position="347"/>
        <end position="360"/>
    </location>
</feature>
<feature type="compositionally biased region" description="Polar residues" evidence="1">
    <location>
        <begin position="289"/>
        <end position="319"/>
    </location>
</feature>
<evidence type="ECO:0000259" key="2">
    <source>
        <dbReference type="Pfam" id="PF12898"/>
    </source>
</evidence>
<dbReference type="Proteomes" id="UP000887226">
    <property type="component" value="Unassembled WGS sequence"/>
</dbReference>
<reference evidence="3" key="1">
    <citation type="journal article" date="2021" name="IMA Fungus">
        <title>Genomic characterization of three marine fungi, including Emericellopsis atlantica sp. nov. with signatures of a generalist lifestyle and marine biomass degradation.</title>
        <authorList>
            <person name="Hagestad O.C."/>
            <person name="Hou L."/>
            <person name="Andersen J.H."/>
            <person name="Hansen E.H."/>
            <person name="Altermark B."/>
            <person name="Li C."/>
            <person name="Kuhnert E."/>
            <person name="Cox R.J."/>
            <person name="Crous P.W."/>
            <person name="Spatafora J.W."/>
            <person name="Lail K."/>
            <person name="Amirebrahimi M."/>
            <person name="Lipzen A."/>
            <person name="Pangilinan J."/>
            <person name="Andreopoulos W."/>
            <person name="Hayes R.D."/>
            <person name="Ng V."/>
            <person name="Grigoriev I.V."/>
            <person name="Jackson S.A."/>
            <person name="Sutton T.D.S."/>
            <person name="Dobson A.D.W."/>
            <person name="Rama T."/>
        </authorList>
    </citation>
    <scope>NUCLEOTIDE SEQUENCE</scope>
    <source>
        <strain evidence="3">TRa3180A</strain>
    </source>
</reference>
<evidence type="ECO:0000313" key="4">
    <source>
        <dbReference type="Proteomes" id="UP000887226"/>
    </source>
</evidence>
<accession>A0A9P8CI99</accession>
<feature type="region of interest" description="Disordered" evidence="1">
    <location>
        <begin position="345"/>
        <end position="406"/>
    </location>
</feature>
<dbReference type="AlphaFoldDB" id="A0A9P8CI99"/>
<evidence type="ECO:0000313" key="3">
    <source>
        <dbReference type="EMBL" id="KAG9248159.1"/>
    </source>
</evidence>
<feature type="compositionally biased region" description="Acidic residues" evidence="1">
    <location>
        <begin position="152"/>
        <end position="163"/>
    </location>
</feature>
<organism evidence="3 4">
    <name type="scientific">Calycina marina</name>
    <dbReference type="NCBI Taxonomy" id="1763456"/>
    <lineage>
        <taxon>Eukaryota</taxon>
        <taxon>Fungi</taxon>
        <taxon>Dikarya</taxon>
        <taxon>Ascomycota</taxon>
        <taxon>Pezizomycotina</taxon>
        <taxon>Leotiomycetes</taxon>
        <taxon>Helotiales</taxon>
        <taxon>Pezizellaceae</taxon>
        <taxon>Calycina</taxon>
    </lineage>
</organism>
<keyword evidence="4" id="KW-1185">Reference proteome</keyword>
<comment type="caution">
    <text evidence="3">The sequence shown here is derived from an EMBL/GenBank/DDBJ whole genome shotgun (WGS) entry which is preliminary data.</text>
</comment>
<feature type="domain" description="Stc1" evidence="2">
    <location>
        <begin position="17"/>
        <end position="102"/>
    </location>
</feature>
<gene>
    <name evidence="3" type="ORF">BJ878DRAFT_476687</name>
</gene>
<dbReference type="InterPro" id="IPR024630">
    <property type="entry name" value="Stc1"/>
</dbReference>
<evidence type="ECO:0000256" key="1">
    <source>
        <dbReference type="SAM" id="MobiDB-lite"/>
    </source>
</evidence>
<proteinExistence type="predicted"/>
<feature type="compositionally biased region" description="Low complexity" evidence="1">
    <location>
        <begin position="256"/>
        <end position="276"/>
    </location>
</feature>
<feature type="region of interest" description="Disordered" evidence="1">
    <location>
        <begin position="256"/>
        <end position="329"/>
    </location>
</feature>
<sequence>MAPKNGGFYSLIADQFKCKHCMKWKSNTNFSNNEIKKFQAKYYNSHPNRRTDGQSAELRCRPCCGEQVHELTCEGQCGETKPLEEFSKTQRTRGAKWCEECVKWKDRQEIGITVDAATAAQRSPDEVVAQADAAKTPARNYSQSYAANPEYGNEEDDSDDDYDYTYGTSTAQPESQLISHQPVPIHAIDTALAESAAGLGLSEYTSASRPASSTGDGMDYPAMLLPHLRSGASATTTSTVYVAPHHLAHYAAAKSPASASNTGGMSGGSQMSGTSGCTRTDYGFPHQRGTASRVSQPSTSYSQAASEIPSVSSASNPYGSTIDEWQPAGAKATIHQARSTYSANNGAQLPQQSLPSSQASKTSAARQPASADFHAPAPVFQTRANGWAKATGNKSMKLGAWGEGEP</sequence>
<name>A0A9P8CI99_9HELO</name>
<feature type="region of interest" description="Disordered" evidence="1">
    <location>
        <begin position="128"/>
        <end position="168"/>
    </location>
</feature>
<dbReference type="EMBL" id="MU253754">
    <property type="protein sequence ID" value="KAG9248159.1"/>
    <property type="molecule type" value="Genomic_DNA"/>
</dbReference>